<organism evidence="1 2">
    <name type="scientific">Cichorium intybus</name>
    <name type="common">Chicory</name>
    <dbReference type="NCBI Taxonomy" id="13427"/>
    <lineage>
        <taxon>Eukaryota</taxon>
        <taxon>Viridiplantae</taxon>
        <taxon>Streptophyta</taxon>
        <taxon>Embryophyta</taxon>
        <taxon>Tracheophyta</taxon>
        <taxon>Spermatophyta</taxon>
        <taxon>Magnoliopsida</taxon>
        <taxon>eudicotyledons</taxon>
        <taxon>Gunneridae</taxon>
        <taxon>Pentapetalae</taxon>
        <taxon>asterids</taxon>
        <taxon>campanulids</taxon>
        <taxon>Asterales</taxon>
        <taxon>Asteraceae</taxon>
        <taxon>Cichorioideae</taxon>
        <taxon>Cichorieae</taxon>
        <taxon>Cichoriinae</taxon>
        <taxon>Cichorium</taxon>
    </lineage>
</organism>
<accession>A0ACB8YYA7</accession>
<sequence>MFTSEDQRGKIFDCIKLIDEKMSNRPSTRNKNKRPRSDNNAEVISELYRKIYTSGEVSKDDIKQLYMFAKPVCQGCRVNTKENPNCFCGLIPPPNGNRKSGLWQKTSEIVFSLGPDPSKDLRASLNTPAGLTNLGATCYANSILQFLYMNKSFREGVVSVEPDVLTKQPVLGQLARLFAQLHASKMAFIDSAPFIEALSLDNGIQQDSHEFLTLLFSLLEQCLSCSQVSKARTVVQDLFRGGVSHVTKCSKCGNQSEASSNIEDFYGVELNVKGLKSLDESLDDYLSVEELQGDNQYFCDSCATRVNATRSISLQSLPPVLIFQLKRCVFLPNTTTKKKITSAFCFPGQVDMGQRLSEQSGSKSGLIYDLSAVLIHKGVAVNSGHYVAHIRDQDTGVWWEFDDETVSDMGQHPFGDKPQQTVTSPPGQSCPSEPHAIVNGNYMDISESTTSVQTFSSNDAYMLMYSLRHQTNGDRKTPPGGNSSNDGYLPSHLLKEVNELNKSYLDSCENYKVKKEEKMAMITERRQEVRSIISEAPVQSLMESFWWISVDWLRQWADNITPNMIDNTPIQCSHGKVPVSKISSMKRLSATAWSKISSKYEGGPELGEDDCCIECLKETARATVSADSYRDGRTMMKEYAEAALAGKCHDGPLYYISKAWLSQWIRRKNIESPCEADTGPTASIRCPHGALMPEQAPGAKRALVPESLWLFIYKASNEVKPDDMIGCSVFPSDSDICPQCCDQLSEVTCLEDSLRDFKLKQRQSHEKLGVGKSIPLFPREKYYLLPSSWLSKWRSYITAGGKNASSTAQPENLNTAIDSLKCQQHSKLVRRPPNLIRKRGAILQKAPAVDELTIITENDWTSFCKDWNGNEENGISAEIDLSNSGDDVLIGTSEEMPITEENANSLDDANGDTESQGPIIKTYPEVCEDCIGERESCELVRKLNYCNEDICICFVRGKEPPKYILEGSTNIMEPNRRLSKRSRRTTYGNSVNLNVSGSTTLYELKMMIWQSFGIVKENQILHKGSKVVDGETCTLADMCIFPGDVLWVTDSNIHENRDIAEELSDTKMEVQQSEGGFRGTLLTSNISTQVRNQRILVNIPRRLASYVNHELLVKDLGHMHMPVGDMGSFVC</sequence>
<evidence type="ECO:0000313" key="1">
    <source>
        <dbReference type="EMBL" id="KAI3690293.1"/>
    </source>
</evidence>
<protein>
    <submittedName>
        <fullName evidence="1">Uncharacterized protein</fullName>
    </submittedName>
</protein>
<evidence type="ECO:0000313" key="2">
    <source>
        <dbReference type="Proteomes" id="UP001055811"/>
    </source>
</evidence>
<name>A0ACB8YYA7_CICIN</name>
<comment type="caution">
    <text evidence="1">The sequence shown here is derived from an EMBL/GenBank/DDBJ whole genome shotgun (WGS) entry which is preliminary data.</text>
</comment>
<keyword evidence="2" id="KW-1185">Reference proteome</keyword>
<dbReference type="Proteomes" id="UP001055811">
    <property type="component" value="Linkage Group LG09"/>
</dbReference>
<proteinExistence type="predicted"/>
<dbReference type="EMBL" id="CM042017">
    <property type="protein sequence ID" value="KAI3690293.1"/>
    <property type="molecule type" value="Genomic_DNA"/>
</dbReference>
<reference evidence="2" key="1">
    <citation type="journal article" date="2022" name="Mol. Ecol. Resour.">
        <title>The genomes of chicory, endive, great burdock and yacon provide insights into Asteraceae palaeo-polyploidization history and plant inulin production.</title>
        <authorList>
            <person name="Fan W."/>
            <person name="Wang S."/>
            <person name="Wang H."/>
            <person name="Wang A."/>
            <person name="Jiang F."/>
            <person name="Liu H."/>
            <person name="Zhao H."/>
            <person name="Xu D."/>
            <person name="Zhang Y."/>
        </authorList>
    </citation>
    <scope>NUCLEOTIDE SEQUENCE [LARGE SCALE GENOMIC DNA]</scope>
    <source>
        <strain evidence="2">cv. Punajuju</strain>
    </source>
</reference>
<reference evidence="1 2" key="2">
    <citation type="journal article" date="2022" name="Mol. Ecol. Resour.">
        <title>The genomes of chicory, endive, great burdock and yacon provide insights into Asteraceae paleo-polyploidization history and plant inulin production.</title>
        <authorList>
            <person name="Fan W."/>
            <person name="Wang S."/>
            <person name="Wang H."/>
            <person name="Wang A."/>
            <person name="Jiang F."/>
            <person name="Liu H."/>
            <person name="Zhao H."/>
            <person name="Xu D."/>
            <person name="Zhang Y."/>
        </authorList>
    </citation>
    <scope>NUCLEOTIDE SEQUENCE [LARGE SCALE GENOMIC DNA]</scope>
    <source>
        <strain evidence="2">cv. Punajuju</strain>
        <tissue evidence="1">Leaves</tissue>
    </source>
</reference>
<gene>
    <name evidence="1" type="ORF">L2E82_48273</name>
</gene>